<dbReference type="EMBL" id="JAAFYZ010000010">
    <property type="protein sequence ID" value="MBS2546203.1"/>
    <property type="molecule type" value="Genomic_DNA"/>
</dbReference>
<organism evidence="1 2">
    <name type="scientific">Catenulispora pinistramenti</name>
    <dbReference type="NCBI Taxonomy" id="2705254"/>
    <lineage>
        <taxon>Bacteria</taxon>
        <taxon>Bacillati</taxon>
        <taxon>Actinomycetota</taxon>
        <taxon>Actinomycetes</taxon>
        <taxon>Catenulisporales</taxon>
        <taxon>Catenulisporaceae</taxon>
        <taxon>Catenulispora</taxon>
    </lineage>
</organism>
<comment type="caution">
    <text evidence="1">The sequence shown here is derived from an EMBL/GenBank/DDBJ whole genome shotgun (WGS) entry which is preliminary data.</text>
</comment>
<evidence type="ECO:0000313" key="2">
    <source>
        <dbReference type="Proteomes" id="UP000730482"/>
    </source>
</evidence>
<keyword evidence="2" id="KW-1185">Reference proteome</keyword>
<gene>
    <name evidence="1" type="ORF">KGQ19_04910</name>
</gene>
<name>A0ABS5KIT9_9ACTN</name>
<sequence>MEEPDTSPERAAERKAATLARLAQERAAQLERVKARTAGTASGIPGKTAHRFVYSTDPRLAGALRVKRERQRDERANRQVAWQLSGPRFTPYSGGRRKRADAQVTAAVRTIQPARAVPMAPAPQSFTQVMDTVGADRKWFATGANQ</sequence>
<proteinExistence type="predicted"/>
<evidence type="ECO:0000313" key="1">
    <source>
        <dbReference type="EMBL" id="MBS2546203.1"/>
    </source>
</evidence>
<reference evidence="1 2" key="1">
    <citation type="submission" date="2020-02" db="EMBL/GenBank/DDBJ databases">
        <title>Acidophilic actinobacteria isolated from forest soil.</title>
        <authorList>
            <person name="Golinska P."/>
        </authorList>
    </citation>
    <scope>NUCLEOTIDE SEQUENCE [LARGE SCALE GENOMIC DNA]</scope>
    <source>
        <strain evidence="1 2">NL8</strain>
    </source>
</reference>
<dbReference type="Proteomes" id="UP000730482">
    <property type="component" value="Unassembled WGS sequence"/>
</dbReference>
<protein>
    <submittedName>
        <fullName evidence="1">Uncharacterized protein</fullName>
    </submittedName>
</protein>
<dbReference type="RefSeq" id="WP_212007853.1">
    <property type="nucleotide sequence ID" value="NZ_JAAFYZ010000010.1"/>
</dbReference>
<accession>A0ABS5KIT9</accession>